<reference evidence="2" key="1">
    <citation type="journal article" date="2017" name="Plant J.">
        <title>The pomegranate (Punica granatum L.) genome and the genomics of punicalagin biosynthesis.</title>
        <authorList>
            <person name="Qin G."/>
            <person name="Xu C."/>
            <person name="Ming R."/>
            <person name="Tang H."/>
            <person name="Guyot R."/>
            <person name="Kramer E.M."/>
            <person name="Hu Y."/>
            <person name="Yi X."/>
            <person name="Qi Y."/>
            <person name="Xu X."/>
            <person name="Gao Z."/>
            <person name="Pan H."/>
            <person name="Jian J."/>
            <person name="Tian Y."/>
            <person name="Yue Z."/>
            <person name="Xu Y."/>
        </authorList>
    </citation>
    <scope>NUCLEOTIDE SEQUENCE [LARGE SCALE GENOMIC DNA]</scope>
    <source>
        <strain evidence="2">cv. Dabenzi</strain>
    </source>
</reference>
<gene>
    <name evidence="1" type="ORF">CDL15_Pgr028545</name>
</gene>
<dbReference type="Proteomes" id="UP000197138">
    <property type="component" value="Unassembled WGS sequence"/>
</dbReference>
<accession>A0A218VX82</accession>
<comment type="caution">
    <text evidence="1">The sequence shown here is derived from an EMBL/GenBank/DDBJ whole genome shotgun (WGS) entry which is preliminary data.</text>
</comment>
<organism evidence="1 2">
    <name type="scientific">Punica granatum</name>
    <name type="common">Pomegranate</name>
    <dbReference type="NCBI Taxonomy" id="22663"/>
    <lineage>
        <taxon>Eukaryota</taxon>
        <taxon>Viridiplantae</taxon>
        <taxon>Streptophyta</taxon>
        <taxon>Embryophyta</taxon>
        <taxon>Tracheophyta</taxon>
        <taxon>Spermatophyta</taxon>
        <taxon>Magnoliopsida</taxon>
        <taxon>eudicotyledons</taxon>
        <taxon>Gunneridae</taxon>
        <taxon>Pentapetalae</taxon>
        <taxon>rosids</taxon>
        <taxon>malvids</taxon>
        <taxon>Myrtales</taxon>
        <taxon>Lythraceae</taxon>
        <taxon>Punica</taxon>
    </lineage>
</organism>
<dbReference type="AlphaFoldDB" id="A0A218VX82"/>
<dbReference type="EMBL" id="MTKT01005739">
    <property type="protein sequence ID" value="OWM64828.1"/>
    <property type="molecule type" value="Genomic_DNA"/>
</dbReference>
<name>A0A218VX82_PUNGR</name>
<sequence length="122" mass="13627">MSTAIERARRTTRPLAWSGEVVAALENQEKMTSLLGPVASPEMQDVKLLMRHQCSVSSIPGRGALGDVVVERIIVAWRSPRCGVVFEGFKETLLKLHRINLFSCKDNFIPQLPEMIEHKTAV</sequence>
<evidence type="ECO:0000313" key="2">
    <source>
        <dbReference type="Proteomes" id="UP000197138"/>
    </source>
</evidence>
<evidence type="ECO:0000313" key="1">
    <source>
        <dbReference type="EMBL" id="OWM64828.1"/>
    </source>
</evidence>
<protein>
    <submittedName>
        <fullName evidence="1">Uncharacterized protein</fullName>
    </submittedName>
</protein>
<proteinExistence type="predicted"/>